<dbReference type="AlphaFoldDB" id="A0A5E6MFL6"/>
<dbReference type="EC" id="2.3.1.47" evidence="4"/>
<comment type="caution">
    <text evidence="4">The sequence shown here is derived from an EMBL/GenBank/DDBJ whole genome shotgun (WGS) entry which is preliminary data.</text>
</comment>
<feature type="non-terminal residue" evidence="4">
    <location>
        <position position="1"/>
    </location>
</feature>
<sequence length="110" mass="12148">LPPPAAGAAKAALPLLRSEEGERRRLRLRERIALFGGGSGERPIFPVLYGEAGRAVAASARLKEKGIFAPAIRFPTVPKGKARLRISLCAFHTPEEIRLLRRELEREEEP</sequence>
<keyword evidence="2 4" id="KW-0808">Transferase</keyword>
<evidence type="ECO:0000256" key="3">
    <source>
        <dbReference type="ARBA" id="ARBA00022898"/>
    </source>
</evidence>
<dbReference type="Proteomes" id="UP000381693">
    <property type="component" value="Unassembled WGS sequence"/>
</dbReference>
<accession>A0A5E6MFL6</accession>
<name>A0A5E6MFL6_9BACT</name>
<protein>
    <submittedName>
        <fullName evidence="4">Partial 8-amino-7-oxononanoate synthase</fullName>
        <ecNumber evidence="4">2.3.1.47</ecNumber>
    </submittedName>
</protein>
<comment type="cofactor">
    <cofactor evidence="1">
        <name>pyridoxal 5'-phosphate</name>
        <dbReference type="ChEBI" id="CHEBI:597326"/>
    </cofactor>
</comment>
<proteinExistence type="predicted"/>
<dbReference type="GO" id="GO:0008710">
    <property type="term" value="F:8-amino-7-oxononanoate synthase activity"/>
    <property type="evidence" value="ECO:0007669"/>
    <property type="project" value="UniProtKB-EC"/>
</dbReference>
<dbReference type="GO" id="GO:0009102">
    <property type="term" value="P:biotin biosynthetic process"/>
    <property type="evidence" value="ECO:0007669"/>
    <property type="project" value="TreeGrafter"/>
</dbReference>
<reference evidence="4" key="1">
    <citation type="submission" date="2019-09" db="EMBL/GenBank/DDBJ databases">
        <authorList>
            <person name="Cremers G."/>
        </authorList>
    </citation>
    <scope>NUCLEOTIDE SEQUENCE [LARGE SCALE GENOMIC DNA]</scope>
    <source>
        <strain evidence="4">3B</strain>
    </source>
</reference>
<gene>
    <name evidence="4" type="primary">bioF</name>
    <name evidence="4" type="ORF">MAMC_02038</name>
</gene>
<dbReference type="SUPFAM" id="SSF53383">
    <property type="entry name" value="PLP-dependent transferases"/>
    <property type="match status" value="1"/>
</dbReference>
<dbReference type="InterPro" id="IPR050087">
    <property type="entry name" value="AON_synthase_class-II"/>
</dbReference>
<evidence type="ECO:0000313" key="4">
    <source>
        <dbReference type="EMBL" id="VVM08284.1"/>
    </source>
</evidence>
<dbReference type="Gene3D" id="3.90.1150.10">
    <property type="entry name" value="Aspartate Aminotransferase, domain 1"/>
    <property type="match status" value="1"/>
</dbReference>
<keyword evidence="5" id="KW-1185">Reference proteome</keyword>
<evidence type="ECO:0000256" key="1">
    <source>
        <dbReference type="ARBA" id="ARBA00001933"/>
    </source>
</evidence>
<dbReference type="InterPro" id="IPR015422">
    <property type="entry name" value="PyrdxlP-dep_Trfase_small"/>
</dbReference>
<organism evidence="4 5">
    <name type="scientific">Methylacidimicrobium cyclopophantes</name>
    <dbReference type="NCBI Taxonomy" id="1041766"/>
    <lineage>
        <taxon>Bacteria</taxon>
        <taxon>Pseudomonadati</taxon>
        <taxon>Verrucomicrobiota</taxon>
        <taxon>Methylacidimicrobium</taxon>
    </lineage>
</organism>
<evidence type="ECO:0000313" key="5">
    <source>
        <dbReference type="Proteomes" id="UP000381693"/>
    </source>
</evidence>
<dbReference type="PANTHER" id="PTHR13693:SF100">
    <property type="entry name" value="8-AMINO-7-OXONONANOATE SYNTHASE"/>
    <property type="match status" value="1"/>
</dbReference>
<evidence type="ECO:0000256" key="2">
    <source>
        <dbReference type="ARBA" id="ARBA00022679"/>
    </source>
</evidence>
<dbReference type="InterPro" id="IPR015424">
    <property type="entry name" value="PyrdxlP-dep_Trfase"/>
</dbReference>
<dbReference type="EMBL" id="CABFUZ020000239">
    <property type="protein sequence ID" value="VVM08284.1"/>
    <property type="molecule type" value="Genomic_DNA"/>
</dbReference>
<dbReference type="PANTHER" id="PTHR13693">
    <property type="entry name" value="CLASS II AMINOTRANSFERASE/8-AMINO-7-OXONONANOATE SYNTHASE"/>
    <property type="match status" value="1"/>
</dbReference>
<keyword evidence="4" id="KW-0012">Acyltransferase</keyword>
<keyword evidence="3" id="KW-0663">Pyridoxal phosphate</keyword>